<reference evidence="1" key="1">
    <citation type="journal article" date="2015" name="Nature">
        <title>Complex archaea that bridge the gap between prokaryotes and eukaryotes.</title>
        <authorList>
            <person name="Spang A."/>
            <person name="Saw J.H."/>
            <person name="Jorgensen S.L."/>
            <person name="Zaremba-Niedzwiedzka K."/>
            <person name="Martijn J."/>
            <person name="Lind A.E."/>
            <person name="van Eijk R."/>
            <person name="Schleper C."/>
            <person name="Guy L."/>
            <person name="Ettema T.J."/>
        </authorList>
    </citation>
    <scope>NUCLEOTIDE SEQUENCE</scope>
</reference>
<dbReference type="AlphaFoldDB" id="A0A0F9M8P9"/>
<evidence type="ECO:0000313" key="1">
    <source>
        <dbReference type="EMBL" id="KKM95726.1"/>
    </source>
</evidence>
<proteinExistence type="predicted"/>
<comment type="caution">
    <text evidence="1">The sequence shown here is derived from an EMBL/GenBank/DDBJ whole genome shotgun (WGS) entry which is preliminary data.</text>
</comment>
<accession>A0A0F9M8P9</accession>
<dbReference type="EMBL" id="LAZR01005970">
    <property type="protein sequence ID" value="KKM95726.1"/>
    <property type="molecule type" value="Genomic_DNA"/>
</dbReference>
<sequence length="52" mass="5648">MTDRELALIAIRRMCVEDLAALGAVVDRRHVADDSSNFYSPAIIKAVTNSTA</sequence>
<organism evidence="1">
    <name type="scientific">marine sediment metagenome</name>
    <dbReference type="NCBI Taxonomy" id="412755"/>
    <lineage>
        <taxon>unclassified sequences</taxon>
        <taxon>metagenomes</taxon>
        <taxon>ecological metagenomes</taxon>
    </lineage>
</organism>
<gene>
    <name evidence="1" type="ORF">LCGC14_1185380</name>
</gene>
<protein>
    <submittedName>
        <fullName evidence="1">Uncharacterized protein</fullName>
    </submittedName>
</protein>
<name>A0A0F9M8P9_9ZZZZ</name>